<comment type="caution">
    <text evidence="2">The sequence shown here is derived from an EMBL/GenBank/DDBJ whole genome shotgun (WGS) entry which is preliminary data.</text>
</comment>
<feature type="compositionally biased region" description="Acidic residues" evidence="1">
    <location>
        <begin position="202"/>
        <end position="215"/>
    </location>
</feature>
<feature type="region of interest" description="Disordered" evidence="1">
    <location>
        <begin position="369"/>
        <end position="392"/>
    </location>
</feature>
<evidence type="ECO:0008006" key="3">
    <source>
        <dbReference type="Google" id="ProtNLM"/>
    </source>
</evidence>
<feature type="compositionally biased region" description="Basic and acidic residues" evidence="1">
    <location>
        <begin position="15"/>
        <end position="32"/>
    </location>
</feature>
<accession>A0A6L2M715</accession>
<feature type="region of interest" description="Disordered" evidence="1">
    <location>
        <begin position="15"/>
        <end position="38"/>
    </location>
</feature>
<evidence type="ECO:0000256" key="1">
    <source>
        <dbReference type="SAM" id="MobiDB-lite"/>
    </source>
</evidence>
<proteinExistence type="predicted"/>
<feature type="region of interest" description="Disordered" evidence="1">
    <location>
        <begin position="198"/>
        <end position="218"/>
    </location>
</feature>
<gene>
    <name evidence="2" type="ORF">Tci_041801</name>
</gene>
<sequence length="435" mass="49588">MNQQHEQEALLAAQREQELHKQEQAAQEKEEPPQNSDFHQLIGEMCGTKACEEQKQNMEDSMLELLEDCRQKELYCMPNDVEDLIESALNSKLLLINLKSQRLNKEKHKVKNIIERAPKHRTRLTKCLKNFKVLHNESNIRLNKMPQISPVIAIAPDLPTEEPDNSLSAGDEHLSTIPEMKSDEVIKYSVKNLVSIPSESEVTSDNESECDEPVNDESSPIFTTFSNPLFNYTDDFTSSDDKSLSNEDVSMEKFKIYSNPLFDDEEIISTKIEEADFDLEEEIHLVDNLSYDNSSPRPPEELNAEIADTILKSLSPSHIPVEDSDSQMEEIDLFLATDDLMPPGIKNDNYDSEGDIYFLEEFLSNDPLPLPENESSNFDHHDDPSFPRPPLEPPDIEVFFDFEPDTGVLTAKMVKCISEHYVLMPKVLPSQPTLC</sequence>
<reference evidence="2" key="1">
    <citation type="journal article" date="2019" name="Sci. Rep.">
        <title>Draft genome of Tanacetum cinerariifolium, the natural source of mosquito coil.</title>
        <authorList>
            <person name="Yamashiro T."/>
            <person name="Shiraishi A."/>
            <person name="Satake H."/>
            <person name="Nakayama K."/>
        </authorList>
    </citation>
    <scope>NUCLEOTIDE SEQUENCE</scope>
</reference>
<protein>
    <recommendedName>
        <fullName evidence="3">Reverse transcriptase domain-containing protein</fullName>
    </recommendedName>
</protein>
<dbReference type="AlphaFoldDB" id="A0A6L2M715"/>
<evidence type="ECO:0000313" key="2">
    <source>
        <dbReference type="EMBL" id="GEU69823.1"/>
    </source>
</evidence>
<name>A0A6L2M715_TANCI</name>
<organism evidence="2">
    <name type="scientific">Tanacetum cinerariifolium</name>
    <name type="common">Dalmatian daisy</name>
    <name type="synonym">Chrysanthemum cinerariifolium</name>
    <dbReference type="NCBI Taxonomy" id="118510"/>
    <lineage>
        <taxon>Eukaryota</taxon>
        <taxon>Viridiplantae</taxon>
        <taxon>Streptophyta</taxon>
        <taxon>Embryophyta</taxon>
        <taxon>Tracheophyta</taxon>
        <taxon>Spermatophyta</taxon>
        <taxon>Magnoliopsida</taxon>
        <taxon>eudicotyledons</taxon>
        <taxon>Gunneridae</taxon>
        <taxon>Pentapetalae</taxon>
        <taxon>asterids</taxon>
        <taxon>campanulids</taxon>
        <taxon>Asterales</taxon>
        <taxon>Asteraceae</taxon>
        <taxon>Asteroideae</taxon>
        <taxon>Anthemideae</taxon>
        <taxon>Anthemidinae</taxon>
        <taxon>Tanacetum</taxon>
    </lineage>
</organism>
<dbReference type="EMBL" id="BKCJ010006005">
    <property type="protein sequence ID" value="GEU69823.1"/>
    <property type="molecule type" value="Genomic_DNA"/>
</dbReference>